<evidence type="ECO:0000313" key="12">
    <source>
        <dbReference type="EMBL" id="SDU13408.1"/>
    </source>
</evidence>
<evidence type="ECO:0000256" key="9">
    <source>
        <dbReference type="ARBA" id="ARBA00023306"/>
    </source>
</evidence>
<dbReference type="GO" id="GO:0043213">
    <property type="term" value="P:bacteriocin transport"/>
    <property type="evidence" value="ECO:0007669"/>
    <property type="project" value="InterPro"/>
</dbReference>
<dbReference type="AlphaFoldDB" id="A0A1H2G2C0"/>
<dbReference type="STRING" id="1434072.SAMN05216210_1966"/>
<keyword evidence="13" id="KW-1185">Reference proteome</keyword>
<evidence type="ECO:0000259" key="11">
    <source>
        <dbReference type="Pfam" id="PF01618"/>
    </source>
</evidence>
<organism evidence="12 13">
    <name type="scientific">Halopseudomonas salegens</name>
    <dbReference type="NCBI Taxonomy" id="1434072"/>
    <lineage>
        <taxon>Bacteria</taxon>
        <taxon>Pseudomonadati</taxon>
        <taxon>Pseudomonadota</taxon>
        <taxon>Gammaproteobacteria</taxon>
        <taxon>Pseudomonadales</taxon>
        <taxon>Pseudomonadaceae</taxon>
        <taxon>Halopseudomonas</taxon>
    </lineage>
</organism>
<dbReference type="InterPro" id="IPR014163">
    <property type="entry name" value="Tol-Pal_TolQ"/>
</dbReference>
<evidence type="ECO:0000256" key="7">
    <source>
        <dbReference type="ARBA" id="ARBA00022989"/>
    </source>
</evidence>
<dbReference type="InterPro" id="IPR002898">
    <property type="entry name" value="MotA_ExbB_proton_chnl"/>
</dbReference>
<comment type="subcellular location">
    <subcellularLocation>
        <location evidence="10">Cell inner membrane</location>
        <topology evidence="10">Multi-pass membrane protein</topology>
    </subcellularLocation>
    <subcellularLocation>
        <location evidence="1">Cell membrane</location>
        <topology evidence="1">Multi-pass membrane protein</topology>
    </subcellularLocation>
</comment>
<evidence type="ECO:0000256" key="5">
    <source>
        <dbReference type="ARBA" id="ARBA00022618"/>
    </source>
</evidence>
<evidence type="ECO:0000256" key="6">
    <source>
        <dbReference type="ARBA" id="ARBA00022692"/>
    </source>
</evidence>
<evidence type="ECO:0000256" key="2">
    <source>
        <dbReference type="ARBA" id="ARBA00010442"/>
    </source>
</evidence>
<dbReference type="GO" id="GO:0005886">
    <property type="term" value="C:plasma membrane"/>
    <property type="evidence" value="ECO:0007669"/>
    <property type="project" value="UniProtKB-SubCell"/>
</dbReference>
<dbReference type="Proteomes" id="UP000243924">
    <property type="component" value="Chromosome I"/>
</dbReference>
<feature type="transmembrane region" description="Helical" evidence="10">
    <location>
        <begin position="129"/>
        <end position="152"/>
    </location>
</feature>
<dbReference type="HAMAP" id="MF_02202">
    <property type="entry name" value="TolQ"/>
    <property type="match status" value="1"/>
</dbReference>
<proteinExistence type="inferred from homology"/>
<dbReference type="GO" id="GO:0017038">
    <property type="term" value="P:protein import"/>
    <property type="evidence" value="ECO:0007669"/>
    <property type="project" value="TreeGrafter"/>
</dbReference>
<evidence type="ECO:0000256" key="8">
    <source>
        <dbReference type="ARBA" id="ARBA00023136"/>
    </source>
</evidence>
<keyword evidence="6 10" id="KW-0812">Transmembrane</keyword>
<evidence type="ECO:0000313" key="13">
    <source>
        <dbReference type="Proteomes" id="UP000243924"/>
    </source>
</evidence>
<protein>
    <recommendedName>
        <fullName evidence="10">Tol-Pal system protein TolQ</fullName>
    </recommendedName>
</protein>
<keyword evidence="8 10" id="KW-0472">Membrane</keyword>
<reference evidence="13" key="1">
    <citation type="submission" date="2016-10" db="EMBL/GenBank/DDBJ databases">
        <authorList>
            <person name="Varghese N."/>
            <person name="Submissions S."/>
        </authorList>
    </citation>
    <scope>NUCLEOTIDE SEQUENCE [LARGE SCALE GENOMIC DNA]</scope>
    <source>
        <strain evidence="13">CECT 8338</strain>
    </source>
</reference>
<evidence type="ECO:0000256" key="1">
    <source>
        <dbReference type="ARBA" id="ARBA00004651"/>
    </source>
</evidence>
<comment type="similarity">
    <text evidence="2 10">Belongs to the ExbB/TolQ family.</text>
</comment>
<keyword evidence="3 10" id="KW-1003">Cell membrane</keyword>
<dbReference type="GO" id="GO:0051301">
    <property type="term" value="P:cell division"/>
    <property type="evidence" value="ECO:0007669"/>
    <property type="project" value="UniProtKB-UniRule"/>
</dbReference>
<dbReference type="PANTHER" id="PTHR30625">
    <property type="entry name" value="PROTEIN TOLQ"/>
    <property type="match status" value="1"/>
</dbReference>
<dbReference type="NCBIfam" id="TIGR02796">
    <property type="entry name" value="tolQ"/>
    <property type="match status" value="1"/>
</dbReference>
<comment type="function">
    <text evidence="10">Part of the Tol-Pal system, which plays a role in outer membrane invagination during cell division and is important for maintaining outer membrane integrity.</text>
</comment>
<comment type="subunit">
    <text evidence="10">The Tol-Pal system is composed of five core proteins: the inner membrane proteins TolA, TolQ and TolR, the periplasmic protein TolB and the outer membrane protein Pal. They form a network linking the inner and outer membranes and the peptidoglycan layer.</text>
</comment>
<evidence type="ECO:0000256" key="10">
    <source>
        <dbReference type="HAMAP-Rule" id="MF_02202"/>
    </source>
</evidence>
<feature type="domain" description="MotA/TolQ/ExbB proton channel" evidence="11">
    <location>
        <begin position="79"/>
        <end position="209"/>
    </location>
</feature>
<dbReference type="EMBL" id="LT629787">
    <property type="protein sequence ID" value="SDU13408.1"/>
    <property type="molecule type" value="Genomic_DNA"/>
</dbReference>
<keyword evidence="7 10" id="KW-1133">Transmembrane helix</keyword>
<evidence type="ECO:0000256" key="4">
    <source>
        <dbReference type="ARBA" id="ARBA00022519"/>
    </source>
</evidence>
<keyword evidence="4 10" id="KW-0997">Cell inner membrane</keyword>
<dbReference type="Pfam" id="PF01618">
    <property type="entry name" value="MotA_ExbB"/>
    <property type="match status" value="1"/>
</dbReference>
<feature type="transmembrane region" description="Helical" evidence="10">
    <location>
        <begin position="172"/>
        <end position="194"/>
    </location>
</feature>
<dbReference type="InterPro" id="IPR050790">
    <property type="entry name" value="ExbB/TolQ_transport"/>
</dbReference>
<feature type="transmembrane region" description="Helical" evidence="10">
    <location>
        <begin position="12"/>
        <end position="38"/>
    </location>
</feature>
<sequence length="228" mass="25264">MQAEQMSMWYLITSASVLVQLVMLSLVLASIISWVMIFQRSTAIRASKAALDEFEDRFWSGVDLSKLYREVTGKPDPDSGLEQIFRAGFKEFSRMRQQPGVNPGAVMDAVQRAMRVAISREEERLEQHLPFLATVGSTSPYIGLFGTVWGIMNSFRGLAAAQQATLATVAPGIAEALIATAMGLFAAIPAVIAYNRFSSRSEMLLSRYETFADEFSSILHRRVHASDE</sequence>
<gene>
    <name evidence="10" type="primary">tolQ</name>
    <name evidence="12" type="ORF">SAMN05216210_1966</name>
</gene>
<dbReference type="PANTHER" id="PTHR30625:SF3">
    <property type="entry name" value="TOL-PAL SYSTEM PROTEIN TOLQ"/>
    <property type="match status" value="1"/>
</dbReference>
<accession>A0A1H2G2C0</accession>
<keyword evidence="9 10" id="KW-0131">Cell cycle</keyword>
<keyword evidence="5 10" id="KW-0132">Cell division</keyword>
<evidence type="ECO:0000256" key="3">
    <source>
        <dbReference type="ARBA" id="ARBA00022475"/>
    </source>
</evidence>
<name>A0A1H2G2C0_9GAMM</name>